<dbReference type="AlphaFoldDB" id="A0A3N6PGT8"/>
<comment type="caution">
    <text evidence="1">The sequence shown here is derived from an EMBL/GenBank/DDBJ whole genome shotgun (WGS) entry which is preliminary data.</text>
</comment>
<proteinExistence type="predicted"/>
<reference evidence="1 2" key="1">
    <citation type="journal article" date="2018" name="ACS Chem. Biol.">
        <title>Ketoreductase domain dysfunction expands chemodiversity: malyngamide biosynthesis in the cyanobacterium Okeania hirsuta.</title>
        <authorList>
            <person name="Moss N.A."/>
            <person name="Leao T."/>
            <person name="Rankin M."/>
            <person name="McCullough T.M."/>
            <person name="Qu P."/>
            <person name="Korobeynikov A."/>
            <person name="Smith J.L."/>
            <person name="Gerwick L."/>
            <person name="Gerwick W.H."/>
        </authorList>
    </citation>
    <scope>NUCLEOTIDE SEQUENCE [LARGE SCALE GENOMIC DNA]</scope>
    <source>
        <strain evidence="1 2">PAB10Feb10-1</strain>
    </source>
</reference>
<organism evidence="1 2">
    <name type="scientific">Okeania hirsuta</name>
    <dbReference type="NCBI Taxonomy" id="1458930"/>
    <lineage>
        <taxon>Bacteria</taxon>
        <taxon>Bacillati</taxon>
        <taxon>Cyanobacteriota</taxon>
        <taxon>Cyanophyceae</taxon>
        <taxon>Oscillatoriophycideae</taxon>
        <taxon>Oscillatoriales</taxon>
        <taxon>Microcoleaceae</taxon>
        <taxon>Okeania</taxon>
    </lineage>
</organism>
<accession>A0A3N6PGT8</accession>
<sequence length="235" mass="26876">MPEQPRKINNNNKSTDNFPIVISFGLALLMLGLSWRIFTIIAIASGVTWFVKRYQEKQKQQKDYLNNIFYQLIQENNGYITALDLAINSQLSGKIVQEFLDEQAKEFGAELEITQEGGLLYYFPTAVSLVGRTTDKILENNTQLISKDSNYEAQLPNNSHLKDIPENSLLQSATEIVSPLTQKELAIRLNVHASTISKRKTKPDFGEWSSQKDPESIAWKYFKEQAQFLPIIPRF</sequence>
<dbReference type="Proteomes" id="UP000269154">
    <property type="component" value="Unassembled WGS sequence"/>
</dbReference>
<name>A0A3N6PGT8_9CYAN</name>
<dbReference type="EMBL" id="RCBY01000030">
    <property type="protein sequence ID" value="RQH48274.1"/>
    <property type="molecule type" value="Genomic_DNA"/>
</dbReference>
<evidence type="ECO:0000313" key="2">
    <source>
        <dbReference type="Proteomes" id="UP000269154"/>
    </source>
</evidence>
<dbReference type="RefSeq" id="WP_124154452.1">
    <property type="nucleotide sequence ID" value="NZ_CAWOLW010000224.1"/>
</dbReference>
<evidence type="ECO:0000313" key="1">
    <source>
        <dbReference type="EMBL" id="RQH48274.1"/>
    </source>
</evidence>
<keyword evidence="2" id="KW-1185">Reference proteome</keyword>
<gene>
    <name evidence="1" type="ORF">D5R40_07830</name>
</gene>
<dbReference type="OrthoDB" id="490216at2"/>
<protein>
    <submittedName>
        <fullName evidence="1">Uncharacterized protein</fullName>
    </submittedName>
</protein>